<dbReference type="InParanoid" id="B9T0W4"/>
<sequence>MSSIFNNGLLFYQDIAKSSPPAFFTVTLRVSFTMNYTRTVEAHGVSFRKYQYTGGRGTITRVLL</sequence>
<protein>
    <submittedName>
        <fullName evidence="1">Uncharacterized protein</fullName>
    </submittedName>
</protein>
<dbReference type="EMBL" id="EQ974315">
    <property type="protein sequence ID" value="EEF30520.1"/>
    <property type="molecule type" value="Genomic_DNA"/>
</dbReference>
<evidence type="ECO:0000313" key="1">
    <source>
        <dbReference type="EMBL" id="EEF30520.1"/>
    </source>
</evidence>
<dbReference type="Proteomes" id="UP000008311">
    <property type="component" value="Unassembled WGS sequence"/>
</dbReference>
<organism evidence="1 2">
    <name type="scientific">Ricinus communis</name>
    <name type="common">Castor bean</name>
    <dbReference type="NCBI Taxonomy" id="3988"/>
    <lineage>
        <taxon>Eukaryota</taxon>
        <taxon>Viridiplantae</taxon>
        <taxon>Streptophyta</taxon>
        <taxon>Embryophyta</taxon>
        <taxon>Tracheophyta</taxon>
        <taxon>Spermatophyta</taxon>
        <taxon>Magnoliopsida</taxon>
        <taxon>eudicotyledons</taxon>
        <taxon>Gunneridae</taxon>
        <taxon>Pentapetalae</taxon>
        <taxon>rosids</taxon>
        <taxon>fabids</taxon>
        <taxon>Malpighiales</taxon>
        <taxon>Euphorbiaceae</taxon>
        <taxon>Acalyphoideae</taxon>
        <taxon>Acalypheae</taxon>
        <taxon>Ricinus</taxon>
    </lineage>
</organism>
<keyword evidence="2" id="KW-1185">Reference proteome</keyword>
<proteinExistence type="predicted"/>
<dbReference type="AlphaFoldDB" id="B9T0W4"/>
<evidence type="ECO:0000313" key="2">
    <source>
        <dbReference type="Proteomes" id="UP000008311"/>
    </source>
</evidence>
<accession>B9T0W4</accession>
<name>B9T0W4_RICCO</name>
<reference evidence="2" key="1">
    <citation type="journal article" date="2010" name="Nat. Biotechnol.">
        <title>Draft genome sequence of the oilseed species Ricinus communis.</title>
        <authorList>
            <person name="Chan A.P."/>
            <person name="Crabtree J."/>
            <person name="Zhao Q."/>
            <person name="Lorenzi H."/>
            <person name="Orvis J."/>
            <person name="Puiu D."/>
            <person name="Melake-Berhan A."/>
            <person name="Jones K.M."/>
            <person name="Redman J."/>
            <person name="Chen G."/>
            <person name="Cahoon E.B."/>
            <person name="Gedil M."/>
            <person name="Stanke M."/>
            <person name="Haas B.J."/>
            <person name="Wortman J.R."/>
            <person name="Fraser-Liggett C.M."/>
            <person name="Ravel J."/>
            <person name="Rabinowicz P.D."/>
        </authorList>
    </citation>
    <scope>NUCLEOTIDE SEQUENCE [LARGE SCALE GENOMIC DNA]</scope>
    <source>
        <strain evidence="2">cv. Hale</strain>
    </source>
</reference>
<gene>
    <name evidence="1" type="ORF">RCOM_1439880</name>
</gene>